<feature type="compositionally biased region" description="Polar residues" evidence="4">
    <location>
        <begin position="200"/>
        <end position="212"/>
    </location>
</feature>
<dbReference type="AlphaFoldDB" id="A0A9W7TNR9"/>
<evidence type="ECO:0000313" key="6">
    <source>
        <dbReference type="EMBL" id="KAI7802405.1"/>
    </source>
</evidence>
<gene>
    <name evidence="6" type="ORF">IRJ41_009224</name>
</gene>
<dbReference type="PROSITE" id="PS50119">
    <property type="entry name" value="ZF_BBOX"/>
    <property type="match status" value="1"/>
</dbReference>
<evidence type="ECO:0000256" key="3">
    <source>
        <dbReference type="PROSITE-ProRule" id="PRU00024"/>
    </source>
</evidence>
<dbReference type="InterPro" id="IPR037688">
    <property type="entry name" value="ZBBX"/>
</dbReference>
<protein>
    <submittedName>
        <fullName evidence="6">Zinc finger B-box domain-containing protein 1</fullName>
    </submittedName>
</protein>
<evidence type="ECO:0000256" key="2">
    <source>
        <dbReference type="ARBA" id="ARBA00022833"/>
    </source>
</evidence>
<comment type="caution">
    <text evidence="6">The sequence shown here is derived from an EMBL/GenBank/DDBJ whole genome shotgun (WGS) entry which is preliminary data.</text>
</comment>
<keyword evidence="7" id="KW-1185">Reference proteome</keyword>
<feature type="region of interest" description="Disordered" evidence="4">
    <location>
        <begin position="837"/>
        <end position="901"/>
    </location>
</feature>
<dbReference type="EMBL" id="JAFHDT010000012">
    <property type="protein sequence ID" value="KAI7802405.1"/>
    <property type="molecule type" value="Genomic_DNA"/>
</dbReference>
<proteinExistence type="predicted"/>
<feature type="compositionally biased region" description="Low complexity" evidence="4">
    <location>
        <begin position="538"/>
        <end position="549"/>
    </location>
</feature>
<dbReference type="Proteomes" id="UP001059041">
    <property type="component" value="Linkage Group LG12"/>
</dbReference>
<feature type="compositionally biased region" description="Low complexity" evidence="4">
    <location>
        <begin position="452"/>
        <end position="478"/>
    </location>
</feature>
<evidence type="ECO:0000313" key="7">
    <source>
        <dbReference type="Proteomes" id="UP001059041"/>
    </source>
</evidence>
<evidence type="ECO:0000256" key="4">
    <source>
        <dbReference type="SAM" id="MobiDB-lite"/>
    </source>
</evidence>
<dbReference type="Pfam" id="PF22586">
    <property type="entry name" value="ANCHR-like_BBOX"/>
    <property type="match status" value="1"/>
</dbReference>
<organism evidence="6 7">
    <name type="scientific">Triplophysa rosa</name>
    <name type="common">Cave loach</name>
    <dbReference type="NCBI Taxonomy" id="992332"/>
    <lineage>
        <taxon>Eukaryota</taxon>
        <taxon>Metazoa</taxon>
        <taxon>Chordata</taxon>
        <taxon>Craniata</taxon>
        <taxon>Vertebrata</taxon>
        <taxon>Euteleostomi</taxon>
        <taxon>Actinopterygii</taxon>
        <taxon>Neopterygii</taxon>
        <taxon>Teleostei</taxon>
        <taxon>Ostariophysi</taxon>
        <taxon>Cypriniformes</taxon>
        <taxon>Nemacheilidae</taxon>
        <taxon>Triplophysa</taxon>
    </lineage>
</organism>
<accession>A0A9W7TNR9</accession>
<feature type="region of interest" description="Disordered" evidence="4">
    <location>
        <begin position="285"/>
        <end position="304"/>
    </location>
</feature>
<feature type="region of interest" description="Disordered" evidence="4">
    <location>
        <begin position="198"/>
        <end position="231"/>
    </location>
</feature>
<feature type="region of interest" description="Disordered" evidence="4">
    <location>
        <begin position="521"/>
        <end position="675"/>
    </location>
</feature>
<feature type="region of interest" description="Disordered" evidence="4">
    <location>
        <begin position="784"/>
        <end position="804"/>
    </location>
</feature>
<feature type="region of interest" description="Disordered" evidence="4">
    <location>
        <begin position="442"/>
        <end position="500"/>
    </location>
</feature>
<name>A0A9W7TNR9_TRIRA</name>
<feature type="compositionally biased region" description="Low complexity" evidence="4">
    <location>
        <begin position="562"/>
        <end position="580"/>
    </location>
</feature>
<sequence length="933" mass="103940">MNLNNFVILPSKPKSMKLNVRNLRELRMEKVQLDKQTKDMESKLEELRERMSQEKEEREKTGRAHWCSSQPGVLRPAFHDAKTNKENAAHTLSPGKMKIRVLKDEPLPVVQKQMVAEPAVKTQDTNRKLRLRGKVCGQCEVQLAGLMCSECGEDYCVGCFVRFHQKGALQRHRMIPIQAQLQTPVTTRDVLGRVQEQVRHQQSQLAHNSVPKSAQERETPEQIEIKQPDEQTHRTQVLFVNDGVDDEEGGEVEDSSVLRGCFDEDESARSFQEALKEWREKGRTGDAFRAGPTAARPVSAMETQTEKKHQQFIHLEFKEDTLSYMEKLLLKQARRGQIEQFQSQSDTRRWPDPTTPPPAETDELSQKLTAERMEFRKYFTSLFAVALAEDAGKPSGPAESCLRIVDLDEMETDAAAHRSFGVEEENESNIRFASVRNKDSSLPIQNEVGGCSMTSSASSLSQMSRGSPLPRSESSPSLNTRLRGSHHSTAMAASSESFLNVPRESQNIEYSAEVMPFTTLTDSPKSCTQSSTAQQNKSLNLVPPSSLSPRTRLKPTLPDIISSPASFPSVSSSQSQSPAFLDSERSPRPPDSPSSRSRLASSPVKPMNSRRSTSHSDQKLIPPPRRVTASPCTPSPSSPAHDSIKFPIMEISSHTDGNNTPPPSRWLKGARRSPQTGTLSLEFSMSDSEEDVTGEDVCLVPSEEDSSDEELRRINDSEVTRNTACPAVTPFSNSLFALQRRENTEAGLLTESSQALRSIAQRRDVQPERDRGLEGFFTLGLETGDVLGPTSSQTPRERPSSTKCSLVQDFWRPSSSLQHNAEEGFMNVLVNSRPIRSPLHPVTANHGTSQMHQDVSSRSSSRASAPRPSSSARPLSRAAQEILEVQTVEKPEVQNSDEEDEDCRALACLEEEFRNMSCTPCDQNKYNNPYDLA</sequence>
<feature type="compositionally biased region" description="Low complexity" evidence="4">
    <location>
        <begin position="593"/>
        <end position="603"/>
    </location>
</feature>
<feature type="domain" description="B box-type" evidence="5">
    <location>
        <begin position="131"/>
        <end position="177"/>
    </location>
</feature>
<feature type="compositionally biased region" description="Polar residues" evidence="4">
    <location>
        <begin position="521"/>
        <end position="537"/>
    </location>
</feature>
<dbReference type="PANTHER" id="PTHR28634">
    <property type="entry name" value="ZINC FINGER B-BOX DOMAIN-CONTAINING PROTEIN 1"/>
    <property type="match status" value="1"/>
</dbReference>
<feature type="compositionally biased region" description="Low complexity" evidence="4">
    <location>
        <begin position="856"/>
        <end position="879"/>
    </location>
</feature>
<dbReference type="PANTHER" id="PTHR28634:SF1">
    <property type="entry name" value="ZINC FINGER B-BOX DOMAIN-CONTAINING PROTEIN 1"/>
    <property type="match status" value="1"/>
</dbReference>
<evidence type="ECO:0000256" key="1">
    <source>
        <dbReference type="ARBA" id="ARBA00022771"/>
    </source>
</evidence>
<keyword evidence="1 3" id="KW-0479">Metal-binding</keyword>
<evidence type="ECO:0000259" key="5">
    <source>
        <dbReference type="PROSITE" id="PS50119"/>
    </source>
</evidence>
<feature type="region of interest" description="Disordered" evidence="4">
    <location>
        <begin position="47"/>
        <end position="68"/>
    </location>
</feature>
<dbReference type="OrthoDB" id="6226111at2759"/>
<dbReference type="GO" id="GO:0008270">
    <property type="term" value="F:zinc ion binding"/>
    <property type="evidence" value="ECO:0007669"/>
    <property type="project" value="UniProtKB-KW"/>
</dbReference>
<feature type="compositionally biased region" description="Basic and acidic residues" evidence="4">
    <location>
        <begin position="47"/>
        <end position="62"/>
    </location>
</feature>
<dbReference type="InterPro" id="IPR000315">
    <property type="entry name" value="Znf_B-box"/>
</dbReference>
<feature type="region of interest" description="Disordered" evidence="4">
    <location>
        <begin position="337"/>
        <end position="365"/>
    </location>
</feature>
<feature type="compositionally biased region" description="Polar residues" evidence="4">
    <location>
        <begin position="479"/>
        <end position="500"/>
    </location>
</feature>
<keyword evidence="2" id="KW-0862">Zinc</keyword>
<reference evidence="6" key="1">
    <citation type="submission" date="2021-02" db="EMBL/GenBank/DDBJ databases">
        <title>Comparative genomics reveals that relaxation of natural selection precedes convergent phenotypic evolution of cavefish.</title>
        <authorList>
            <person name="Peng Z."/>
        </authorList>
    </citation>
    <scope>NUCLEOTIDE SEQUENCE</scope>
    <source>
        <tissue evidence="6">Muscle</tissue>
    </source>
</reference>
<feature type="compositionally biased region" description="Basic and acidic residues" evidence="4">
    <location>
        <begin position="214"/>
        <end position="231"/>
    </location>
</feature>
<feature type="compositionally biased region" description="Polar residues" evidence="4">
    <location>
        <begin position="845"/>
        <end position="854"/>
    </location>
</feature>
<dbReference type="CDD" id="cd19818">
    <property type="entry name" value="Bbox1_ZBBX"/>
    <property type="match status" value="1"/>
</dbReference>
<keyword evidence="1 3" id="KW-0863">Zinc-finger</keyword>